<reference evidence="2" key="1">
    <citation type="submission" date="2020-07" db="EMBL/GenBank/DDBJ databases">
        <authorList>
            <person name="Tarantini F.S."/>
            <person name="Hong K.W."/>
            <person name="Chan K.G."/>
        </authorList>
    </citation>
    <scope>NUCLEOTIDE SEQUENCE</scope>
    <source>
        <strain evidence="2">32-07</strain>
    </source>
</reference>
<sequence length="61" mass="6913">MPTVRTVPLFLAYYFVLTPYGLARRVIRDPLARRPDRRAASYWTFTAPARSSGTANDPGRV</sequence>
<dbReference type="EMBL" id="CP059572">
    <property type="protein sequence ID" value="QXJ22468.1"/>
    <property type="molecule type" value="Genomic_DNA"/>
</dbReference>
<protein>
    <submittedName>
        <fullName evidence="2">Uncharacterized protein</fullName>
    </submittedName>
</protein>
<evidence type="ECO:0000256" key="1">
    <source>
        <dbReference type="SAM" id="Phobius"/>
    </source>
</evidence>
<keyword evidence="1" id="KW-0812">Transmembrane</keyword>
<organism evidence="2 3">
    <name type="scientific">Actinomadura graeca</name>
    <dbReference type="NCBI Taxonomy" id="2750812"/>
    <lineage>
        <taxon>Bacteria</taxon>
        <taxon>Bacillati</taxon>
        <taxon>Actinomycetota</taxon>
        <taxon>Actinomycetes</taxon>
        <taxon>Streptosporangiales</taxon>
        <taxon>Thermomonosporaceae</taxon>
        <taxon>Actinomadura</taxon>
    </lineage>
</organism>
<feature type="transmembrane region" description="Helical" evidence="1">
    <location>
        <begin position="6"/>
        <end position="23"/>
    </location>
</feature>
<name>A0ABX8QUP5_9ACTN</name>
<accession>A0ABX8QUP5</accession>
<gene>
    <name evidence="2" type="ORF">AGRA3207_003470</name>
</gene>
<proteinExistence type="predicted"/>
<evidence type="ECO:0000313" key="2">
    <source>
        <dbReference type="EMBL" id="QXJ22468.1"/>
    </source>
</evidence>
<keyword evidence="1" id="KW-0472">Membrane</keyword>
<evidence type="ECO:0000313" key="3">
    <source>
        <dbReference type="Proteomes" id="UP001049518"/>
    </source>
</evidence>
<keyword evidence="3" id="KW-1185">Reference proteome</keyword>
<dbReference type="Proteomes" id="UP001049518">
    <property type="component" value="Chromosome"/>
</dbReference>
<keyword evidence="1" id="KW-1133">Transmembrane helix</keyword>